<sequence length="185" mass="21472">MAYEAEAVERRRRVYGYQNSTNEHHEFNFTYINCFSHQELYIFFASPPPSSHEYPNILIAFIFPAMVELLQLKYQPSNTSPFELHPINMYLSIASFLIYCFAYDAQIKYIATTCSNYYAKMVGDIFGPLAFASYSSLLFPSLCPIFYSVSVVYSASQTLLNKTLLLNWLYHKFTNNTDDIYIIPV</sequence>
<evidence type="ECO:0000313" key="2">
    <source>
        <dbReference type="Proteomes" id="UP000824120"/>
    </source>
</evidence>
<accession>A0A9J5XYW9</accession>
<dbReference type="InterPro" id="IPR053258">
    <property type="entry name" value="Ca-permeable_cation_channel"/>
</dbReference>
<reference evidence="1 2" key="1">
    <citation type="submission" date="2020-09" db="EMBL/GenBank/DDBJ databases">
        <title>De no assembly of potato wild relative species, Solanum commersonii.</title>
        <authorList>
            <person name="Cho K."/>
        </authorList>
    </citation>
    <scope>NUCLEOTIDE SEQUENCE [LARGE SCALE GENOMIC DNA]</scope>
    <source>
        <strain evidence="1">LZ3.2</strain>
        <tissue evidence="1">Leaf</tissue>
    </source>
</reference>
<gene>
    <name evidence="1" type="ORF">H5410_043337</name>
</gene>
<comment type="caution">
    <text evidence="1">The sequence shown here is derived from an EMBL/GenBank/DDBJ whole genome shotgun (WGS) entry which is preliminary data.</text>
</comment>
<dbReference type="PANTHER" id="PTHR34115:SF5">
    <property type="entry name" value="PROTEIN, PUTATIVE-RELATED"/>
    <property type="match status" value="1"/>
</dbReference>
<protein>
    <submittedName>
        <fullName evidence="1">Uncharacterized protein</fullName>
    </submittedName>
</protein>
<dbReference type="OrthoDB" id="1730662at2759"/>
<evidence type="ECO:0000313" key="1">
    <source>
        <dbReference type="EMBL" id="KAG5592823.1"/>
    </source>
</evidence>
<keyword evidence="2" id="KW-1185">Reference proteome</keyword>
<dbReference type="EMBL" id="JACXVP010000008">
    <property type="protein sequence ID" value="KAG5592823.1"/>
    <property type="molecule type" value="Genomic_DNA"/>
</dbReference>
<name>A0A9J5XYW9_SOLCO</name>
<organism evidence="1 2">
    <name type="scientific">Solanum commersonii</name>
    <name type="common">Commerson's wild potato</name>
    <name type="synonym">Commerson's nightshade</name>
    <dbReference type="NCBI Taxonomy" id="4109"/>
    <lineage>
        <taxon>Eukaryota</taxon>
        <taxon>Viridiplantae</taxon>
        <taxon>Streptophyta</taxon>
        <taxon>Embryophyta</taxon>
        <taxon>Tracheophyta</taxon>
        <taxon>Spermatophyta</taxon>
        <taxon>Magnoliopsida</taxon>
        <taxon>eudicotyledons</taxon>
        <taxon>Gunneridae</taxon>
        <taxon>Pentapetalae</taxon>
        <taxon>asterids</taxon>
        <taxon>lamiids</taxon>
        <taxon>Solanales</taxon>
        <taxon>Solanaceae</taxon>
        <taxon>Solanoideae</taxon>
        <taxon>Solaneae</taxon>
        <taxon>Solanum</taxon>
    </lineage>
</organism>
<dbReference type="Proteomes" id="UP000824120">
    <property type="component" value="Chromosome 8"/>
</dbReference>
<proteinExistence type="predicted"/>
<dbReference type="AlphaFoldDB" id="A0A9J5XYW9"/>
<dbReference type="PANTHER" id="PTHR34115">
    <property type="entry name" value="PROTEIN, PUTATIVE-RELATED"/>
    <property type="match status" value="1"/>
</dbReference>